<dbReference type="OrthoDB" id="10280449at2759"/>
<organism evidence="1 2">
    <name type="scientific">Trema orientale</name>
    <name type="common">Charcoal tree</name>
    <name type="synonym">Celtis orientalis</name>
    <dbReference type="NCBI Taxonomy" id="63057"/>
    <lineage>
        <taxon>Eukaryota</taxon>
        <taxon>Viridiplantae</taxon>
        <taxon>Streptophyta</taxon>
        <taxon>Embryophyta</taxon>
        <taxon>Tracheophyta</taxon>
        <taxon>Spermatophyta</taxon>
        <taxon>Magnoliopsida</taxon>
        <taxon>eudicotyledons</taxon>
        <taxon>Gunneridae</taxon>
        <taxon>Pentapetalae</taxon>
        <taxon>rosids</taxon>
        <taxon>fabids</taxon>
        <taxon>Rosales</taxon>
        <taxon>Cannabaceae</taxon>
        <taxon>Trema</taxon>
    </lineage>
</organism>
<dbReference type="EMBL" id="JXTC01000022">
    <property type="protein sequence ID" value="PON98727.1"/>
    <property type="molecule type" value="Genomic_DNA"/>
</dbReference>
<dbReference type="InParanoid" id="A0A2P5FLQ0"/>
<reference evidence="2" key="1">
    <citation type="submission" date="2016-06" db="EMBL/GenBank/DDBJ databases">
        <title>Parallel loss of symbiosis genes in relatives of nitrogen-fixing non-legume Parasponia.</title>
        <authorList>
            <person name="Van Velzen R."/>
            <person name="Holmer R."/>
            <person name="Bu F."/>
            <person name="Rutten L."/>
            <person name="Van Zeijl A."/>
            <person name="Liu W."/>
            <person name="Santuari L."/>
            <person name="Cao Q."/>
            <person name="Sharma T."/>
            <person name="Shen D."/>
            <person name="Roswanjaya Y."/>
            <person name="Wardhani T."/>
            <person name="Kalhor M.S."/>
            <person name="Jansen J."/>
            <person name="Van den Hoogen J."/>
            <person name="Gungor B."/>
            <person name="Hartog M."/>
            <person name="Hontelez J."/>
            <person name="Verver J."/>
            <person name="Yang W.-C."/>
            <person name="Schijlen E."/>
            <person name="Repin R."/>
            <person name="Schilthuizen M."/>
            <person name="Schranz E."/>
            <person name="Heidstra R."/>
            <person name="Miyata K."/>
            <person name="Fedorova E."/>
            <person name="Kohlen W."/>
            <person name="Bisseling T."/>
            <person name="Smit S."/>
            <person name="Geurts R."/>
        </authorList>
    </citation>
    <scope>NUCLEOTIDE SEQUENCE [LARGE SCALE GENOMIC DNA]</scope>
    <source>
        <strain evidence="2">cv. RG33-2</strain>
    </source>
</reference>
<comment type="caution">
    <text evidence="1">The sequence shown here is derived from an EMBL/GenBank/DDBJ whole genome shotgun (WGS) entry which is preliminary data.</text>
</comment>
<accession>A0A2P5FLQ0</accession>
<name>A0A2P5FLQ0_TREOI</name>
<keyword evidence="2" id="KW-1185">Reference proteome</keyword>
<dbReference type="Proteomes" id="UP000237000">
    <property type="component" value="Unassembled WGS sequence"/>
</dbReference>
<dbReference type="AlphaFoldDB" id="A0A2P5FLQ0"/>
<proteinExistence type="predicted"/>
<sequence>MGVRPLTAQGRAGLTSVCQQTCYAIPLNHQLSDDATCLRQSALRCQHLVHMPQQPASLVIVYNSSAKCLVFYTHMPHVLNSLTEHNHSHAAAHVRMTSYSTGKFF</sequence>
<protein>
    <submittedName>
        <fullName evidence="1">Uncharacterized protein</fullName>
    </submittedName>
</protein>
<evidence type="ECO:0000313" key="1">
    <source>
        <dbReference type="EMBL" id="PON98727.1"/>
    </source>
</evidence>
<gene>
    <name evidence="1" type="ORF">TorRG33x02_053420</name>
</gene>
<evidence type="ECO:0000313" key="2">
    <source>
        <dbReference type="Proteomes" id="UP000237000"/>
    </source>
</evidence>